<evidence type="ECO:0000313" key="2">
    <source>
        <dbReference type="Proteomes" id="UP001432014"/>
    </source>
</evidence>
<reference evidence="1 2" key="1">
    <citation type="submission" date="2022-10" db="EMBL/GenBank/DDBJ databases">
        <title>The complete genomes of actinobacterial strains from the NBC collection.</title>
        <authorList>
            <person name="Joergensen T.S."/>
            <person name="Alvarez Arevalo M."/>
            <person name="Sterndorff E.B."/>
            <person name="Faurdal D."/>
            <person name="Vuksanovic O."/>
            <person name="Mourched A.-S."/>
            <person name="Charusanti P."/>
            <person name="Shaw S."/>
            <person name="Blin K."/>
            <person name="Weber T."/>
        </authorList>
    </citation>
    <scope>NUCLEOTIDE SEQUENCE [LARGE SCALE GENOMIC DNA]</scope>
    <source>
        <strain evidence="1 2">NBC_01247</strain>
    </source>
</reference>
<organism evidence="1 2">
    <name type="scientific">Kitasatospora herbaricolor</name>
    <dbReference type="NCBI Taxonomy" id="68217"/>
    <lineage>
        <taxon>Bacteria</taxon>
        <taxon>Bacillati</taxon>
        <taxon>Actinomycetota</taxon>
        <taxon>Actinomycetes</taxon>
        <taxon>Kitasatosporales</taxon>
        <taxon>Streptomycetaceae</taxon>
        <taxon>Kitasatospora</taxon>
    </lineage>
</organism>
<dbReference type="Proteomes" id="UP001432014">
    <property type="component" value="Chromosome"/>
</dbReference>
<evidence type="ECO:0000313" key="1">
    <source>
        <dbReference type="EMBL" id="WUS54312.1"/>
    </source>
</evidence>
<protein>
    <submittedName>
        <fullName evidence="1">Uncharacterized protein</fullName>
    </submittedName>
</protein>
<name>A0ABZ1W0G3_9ACTN</name>
<sequence>MAAPSEPGPTHDGELDISTTVFDVAAVAAVTAGLIDAQSSVEVIPCETWLLTVAGCHPATDAALHVLIGDRSAGLYTVDVFPCDGCAACSACEGCIDGPGTCASSTHLDLSDPALPLGRAAEMVARATALPAVRTPWILSD</sequence>
<dbReference type="EMBL" id="CP108482">
    <property type="protein sequence ID" value="WUS54312.1"/>
    <property type="molecule type" value="Genomic_DNA"/>
</dbReference>
<keyword evidence="2" id="KW-1185">Reference proteome</keyword>
<dbReference type="RefSeq" id="WP_329492924.1">
    <property type="nucleotide sequence ID" value="NZ_CP108460.1"/>
</dbReference>
<proteinExistence type="predicted"/>
<accession>A0ABZ1W0G3</accession>
<gene>
    <name evidence="1" type="ORF">OG469_01610</name>
</gene>